<dbReference type="AlphaFoldDB" id="A0A4Q5HL38"/>
<protein>
    <recommendedName>
        <fullName evidence="5">MarR family transcriptional regulator</fullName>
    </recommendedName>
</protein>
<comment type="caution">
    <text evidence="2">The sequence shown here is derived from an EMBL/GenBank/DDBJ whole genome shotgun (WGS) entry which is preliminary data.</text>
</comment>
<dbReference type="RefSeq" id="WP_087397934.1">
    <property type="nucleotide sequence ID" value="NZ_JADNBX010000001.1"/>
</dbReference>
<evidence type="ECO:0008006" key="5">
    <source>
        <dbReference type="Google" id="ProtNLM"/>
    </source>
</evidence>
<dbReference type="InterPro" id="IPR036390">
    <property type="entry name" value="WH_DNA-bd_sf"/>
</dbReference>
<dbReference type="EMBL" id="VVYY01000027">
    <property type="protein sequence ID" value="KAA5393098.1"/>
    <property type="molecule type" value="Genomic_DNA"/>
</dbReference>
<reference evidence="3 4" key="1">
    <citation type="journal article" date="2019" name="Nat. Med.">
        <title>A library of human gut bacterial isolates paired with longitudinal multiomics data enables mechanistic microbiome research.</title>
        <authorList>
            <person name="Poyet M."/>
            <person name="Groussin M."/>
            <person name="Gibbons S.M."/>
            <person name="Avila-Pacheco J."/>
            <person name="Jiang X."/>
            <person name="Kearney S.M."/>
            <person name="Perrotta A.R."/>
            <person name="Berdy B."/>
            <person name="Zhao S."/>
            <person name="Lieberman T.D."/>
            <person name="Swanson P.K."/>
            <person name="Smith M."/>
            <person name="Roesemann S."/>
            <person name="Alexander J.E."/>
            <person name="Rich S.A."/>
            <person name="Livny J."/>
            <person name="Vlamakis H."/>
            <person name="Clish C."/>
            <person name="Bullock K."/>
            <person name="Deik A."/>
            <person name="Scott J."/>
            <person name="Pierce K.A."/>
            <person name="Xavier R.J."/>
            <person name="Alm E.J."/>
        </authorList>
    </citation>
    <scope>NUCLEOTIDE SEQUENCE [LARGE SCALE GENOMIC DNA]</scope>
    <source>
        <strain evidence="1 4">BIOML-A1</strain>
        <strain evidence="2 3">BIOML-A4</strain>
    </source>
</reference>
<evidence type="ECO:0000313" key="1">
    <source>
        <dbReference type="EMBL" id="KAA5393098.1"/>
    </source>
</evidence>
<evidence type="ECO:0000313" key="2">
    <source>
        <dbReference type="EMBL" id="KAA5401858.1"/>
    </source>
</evidence>
<name>A0A4Q5HL38_9BACT</name>
<dbReference type="Gene3D" id="1.10.10.10">
    <property type="entry name" value="Winged helix-like DNA-binding domain superfamily/Winged helix DNA-binding domain"/>
    <property type="match status" value="1"/>
</dbReference>
<evidence type="ECO:0000313" key="4">
    <source>
        <dbReference type="Proteomes" id="UP000481616"/>
    </source>
</evidence>
<dbReference type="EMBL" id="VVZA01000028">
    <property type="protein sequence ID" value="KAA5401858.1"/>
    <property type="molecule type" value="Genomic_DNA"/>
</dbReference>
<accession>A0A4Q5HL38</accession>
<sequence length="325" mass="37194">MIMCNNDEFIKLVTDYVLSVLDEKVTLVPLEKCISDTIPIAVTQSFNLYKVELLGHAVVFALTHDGNEISPAQLKRTFNLIEHKCECPVVLVTDNIASYNVGRLTSQRSNFIIPKKQMFIPSLLIDLKKAKATGIDIKETIPPMAQCLLLYNLEIKSIDRCETKDLMEIFQVSYATINRSLRWLSENGLVSLEGKKTKEVRLIYYGKELWEKAMPFLVSPVEKIAFSDFLPSGSLKCGINALSEYTLINEENSDMYAINRTDMHQSDIPINKEYGLFRIEIWKYDPKLLSHTGTVDKLSLYLSLKDNDDERVQIELDNLLNDIQW</sequence>
<organism evidence="2 3">
    <name type="scientific">Phocaeicola dorei</name>
    <dbReference type="NCBI Taxonomy" id="357276"/>
    <lineage>
        <taxon>Bacteria</taxon>
        <taxon>Pseudomonadati</taxon>
        <taxon>Bacteroidota</taxon>
        <taxon>Bacteroidia</taxon>
        <taxon>Bacteroidales</taxon>
        <taxon>Bacteroidaceae</taxon>
        <taxon>Phocaeicola</taxon>
    </lineage>
</organism>
<evidence type="ECO:0000313" key="3">
    <source>
        <dbReference type="Proteomes" id="UP000441162"/>
    </source>
</evidence>
<dbReference type="Proteomes" id="UP000481616">
    <property type="component" value="Unassembled WGS sequence"/>
</dbReference>
<gene>
    <name evidence="2" type="ORF">F2Y51_20650</name>
    <name evidence="1" type="ORF">F2Y58_20925</name>
</gene>
<dbReference type="InterPro" id="IPR036388">
    <property type="entry name" value="WH-like_DNA-bd_sf"/>
</dbReference>
<dbReference type="SUPFAM" id="SSF46785">
    <property type="entry name" value="Winged helix' DNA-binding domain"/>
    <property type="match status" value="1"/>
</dbReference>
<dbReference type="Proteomes" id="UP000441162">
    <property type="component" value="Unassembled WGS sequence"/>
</dbReference>
<proteinExistence type="predicted"/>